<dbReference type="GO" id="GO:0016491">
    <property type="term" value="F:oxidoreductase activity"/>
    <property type="evidence" value="ECO:0007669"/>
    <property type="project" value="InterPro"/>
</dbReference>
<reference evidence="3" key="1">
    <citation type="submission" date="2016-11" db="EMBL/GenBank/DDBJ databases">
        <authorList>
            <person name="Varghese N."/>
            <person name="Submissions S."/>
        </authorList>
    </citation>
    <scope>NUCLEOTIDE SEQUENCE [LARGE SCALE GENOMIC DNA]</scope>
    <source>
        <strain evidence="3">DSM 22623</strain>
    </source>
</reference>
<evidence type="ECO:0000313" key="3">
    <source>
        <dbReference type="Proteomes" id="UP000184432"/>
    </source>
</evidence>
<evidence type="ECO:0000259" key="1">
    <source>
        <dbReference type="PROSITE" id="PS51352"/>
    </source>
</evidence>
<dbReference type="EMBL" id="FQYP01000002">
    <property type="protein sequence ID" value="SHI67367.1"/>
    <property type="molecule type" value="Genomic_DNA"/>
</dbReference>
<dbReference type="InterPro" id="IPR013740">
    <property type="entry name" value="Redoxin"/>
</dbReference>
<dbReference type="PROSITE" id="PS51352">
    <property type="entry name" value="THIOREDOXIN_2"/>
    <property type="match status" value="1"/>
</dbReference>
<evidence type="ECO:0000313" key="2">
    <source>
        <dbReference type="EMBL" id="SHI67367.1"/>
    </source>
</evidence>
<protein>
    <submittedName>
        <fullName evidence="2">Thiol-disulfide isomerase or thioredoxin</fullName>
    </submittedName>
</protein>
<dbReference type="InterPro" id="IPR013766">
    <property type="entry name" value="Thioredoxin_domain"/>
</dbReference>
<keyword evidence="2" id="KW-0413">Isomerase</keyword>
<feature type="domain" description="Thioredoxin" evidence="1">
    <location>
        <begin position="46"/>
        <end position="187"/>
    </location>
</feature>
<dbReference type="AlphaFoldDB" id="A0A1M6D280"/>
<gene>
    <name evidence="2" type="ORF">SAMN04488508_102401</name>
</gene>
<dbReference type="SUPFAM" id="SSF52833">
    <property type="entry name" value="Thioredoxin-like"/>
    <property type="match status" value="1"/>
</dbReference>
<sequence length="189" mass="21902">MKGKLNKKNVSNLVFAIFLILFFIPNTRGMMQIFLTRIFSFSPGIVQVEERAEVASFNWKLHGVNTESINFDTAEGKVVLINFWATWCPPCIAEMPSLQKLYNDYKDEVVFLFVTTDDDPELNKFMKNKKYYFPIYRSLSSRPKPFVNNPIPQTYLVDKKGNIVIDKSNAANWNSDKVRETIDQLLAEQ</sequence>
<dbReference type="OrthoDB" id="9815205at2"/>
<dbReference type="CDD" id="cd02966">
    <property type="entry name" value="TlpA_like_family"/>
    <property type="match status" value="1"/>
</dbReference>
<organism evidence="2 3">
    <name type="scientific">Aquimarina spongiae</name>
    <dbReference type="NCBI Taxonomy" id="570521"/>
    <lineage>
        <taxon>Bacteria</taxon>
        <taxon>Pseudomonadati</taxon>
        <taxon>Bacteroidota</taxon>
        <taxon>Flavobacteriia</taxon>
        <taxon>Flavobacteriales</taxon>
        <taxon>Flavobacteriaceae</taxon>
        <taxon>Aquimarina</taxon>
    </lineage>
</organism>
<accession>A0A1M6D280</accession>
<name>A0A1M6D280_9FLAO</name>
<dbReference type="InterPro" id="IPR036249">
    <property type="entry name" value="Thioredoxin-like_sf"/>
</dbReference>
<dbReference type="Pfam" id="PF08534">
    <property type="entry name" value="Redoxin"/>
    <property type="match status" value="1"/>
</dbReference>
<keyword evidence="3" id="KW-1185">Reference proteome</keyword>
<proteinExistence type="predicted"/>
<dbReference type="Proteomes" id="UP000184432">
    <property type="component" value="Unassembled WGS sequence"/>
</dbReference>
<dbReference type="InterPro" id="IPR050553">
    <property type="entry name" value="Thioredoxin_ResA/DsbE_sf"/>
</dbReference>
<dbReference type="GO" id="GO:0016853">
    <property type="term" value="F:isomerase activity"/>
    <property type="evidence" value="ECO:0007669"/>
    <property type="project" value="UniProtKB-KW"/>
</dbReference>
<dbReference type="Gene3D" id="3.40.30.10">
    <property type="entry name" value="Glutaredoxin"/>
    <property type="match status" value="1"/>
</dbReference>
<dbReference type="PANTHER" id="PTHR42852:SF17">
    <property type="entry name" value="THIOREDOXIN-LIKE PROTEIN HI_1115"/>
    <property type="match status" value="1"/>
</dbReference>
<dbReference type="STRING" id="570521.SAMN04488508_102401"/>
<dbReference type="PANTHER" id="PTHR42852">
    <property type="entry name" value="THIOL:DISULFIDE INTERCHANGE PROTEIN DSBE"/>
    <property type="match status" value="1"/>
</dbReference>